<dbReference type="RefSeq" id="WP_349431865.1">
    <property type="nucleotide sequence ID" value="NZ_CP157743.1"/>
</dbReference>
<gene>
    <name evidence="6" type="ORF">Q9L42_003000</name>
</gene>
<dbReference type="Proteomes" id="UP001225378">
    <property type="component" value="Chromosome"/>
</dbReference>
<evidence type="ECO:0000256" key="3">
    <source>
        <dbReference type="ARBA" id="ARBA00022679"/>
    </source>
</evidence>
<evidence type="ECO:0000259" key="5">
    <source>
        <dbReference type="Pfam" id="PF00535"/>
    </source>
</evidence>
<dbReference type="PANTHER" id="PTHR43179">
    <property type="entry name" value="RHAMNOSYLTRANSFERASE WBBL"/>
    <property type="match status" value="1"/>
</dbReference>
<dbReference type="SUPFAM" id="SSF53756">
    <property type="entry name" value="UDP-Glycosyltransferase/glycogen phosphorylase"/>
    <property type="match status" value="1"/>
</dbReference>
<dbReference type="InterPro" id="IPR001173">
    <property type="entry name" value="Glyco_trans_2-like"/>
</dbReference>
<dbReference type="EC" id="2.4.-.-" evidence="6"/>
<dbReference type="SUPFAM" id="SSF53335">
    <property type="entry name" value="S-adenosyl-L-methionine-dependent methyltransferases"/>
    <property type="match status" value="1"/>
</dbReference>
<feature type="domain" description="Glycosyl transferase family 1" evidence="4">
    <location>
        <begin position="1007"/>
        <end position="1106"/>
    </location>
</feature>
<dbReference type="InterPro" id="IPR029063">
    <property type="entry name" value="SAM-dependent_MTases_sf"/>
</dbReference>
<dbReference type="KEGG" id="mech:Q9L42_003000"/>
<keyword evidence="7" id="KW-1185">Reference proteome</keyword>
<dbReference type="SUPFAM" id="SSF53448">
    <property type="entry name" value="Nucleotide-diphospho-sugar transferases"/>
    <property type="match status" value="1"/>
</dbReference>
<dbReference type="InterPro" id="IPR001296">
    <property type="entry name" value="Glyco_trans_1"/>
</dbReference>
<dbReference type="EMBL" id="CP157743">
    <property type="protein sequence ID" value="XBS21102.1"/>
    <property type="molecule type" value="Genomic_DNA"/>
</dbReference>
<dbReference type="GO" id="GO:0016757">
    <property type="term" value="F:glycosyltransferase activity"/>
    <property type="evidence" value="ECO:0007669"/>
    <property type="project" value="UniProtKB-KW"/>
</dbReference>
<evidence type="ECO:0000313" key="7">
    <source>
        <dbReference type="Proteomes" id="UP001225378"/>
    </source>
</evidence>
<evidence type="ECO:0000256" key="2">
    <source>
        <dbReference type="ARBA" id="ARBA00022676"/>
    </source>
</evidence>
<evidence type="ECO:0000256" key="1">
    <source>
        <dbReference type="ARBA" id="ARBA00006739"/>
    </source>
</evidence>
<feature type="domain" description="Glycosyltransferase 2-like" evidence="5">
    <location>
        <begin position="495"/>
        <end position="598"/>
    </location>
</feature>
<proteinExistence type="inferred from homology"/>
<comment type="similarity">
    <text evidence="1">Belongs to the glycosyltransferase 2 family.</text>
</comment>
<dbReference type="PANTHER" id="PTHR43179:SF12">
    <property type="entry name" value="GALACTOFURANOSYLTRANSFERASE GLFT2"/>
    <property type="match status" value="1"/>
</dbReference>
<dbReference type="Gene3D" id="3.40.50.2000">
    <property type="entry name" value="Glycogen Phosphorylase B"/>
    <property type="match status" value="1"/>
</dbReference>
<keyword evidence="3 6" id="KW-0808">Transferase</keyword>
<dbReference type="Gene3D" id="3.40.50.150">
    <property type="entry name" value="Vaccinia Virus protein VP39"/>
    <property type="match status" value="1"/>
</dbReference>
<name>A0AAU7NVS7_9GAMM</name>
<dbReference type="AlphaFoldDB" id="A0AAU7NVS7"/>
<evidence type="ECO:0000313" key="6">
    <source>
        <dbReference type="EMBL" id="XBS21102.1"/>
    </source>
</evidence>
<dbReference type="Pfam" id="PF00535">
    <property type="entry name" value="Glycos_transf_2"/>
    <property type="match status" value="1"/>
</dbReference>
<dbReference type="Gene3D" id="3.40.50.11090">
    <property type="match status" value="1"/>
</dbReference>
<accession>A0AAU7NVS7</accession>
<dbReference type="CDD" id="cd03801">
    <property type="entry name" value="GT4_PimA-like"/>
    <property type="match status" value="1"/>
</dbReference>
<dbReference type="InterPro" id="IPR029044">
    <property type="entry name" value="Nucleotide-diphossugar_trans"/>
</dbReference>
<dbReference type="CDD" id="cd04186">
    <property type="entry name" value="GT_2_like_c"/>
    <property type="match status" value="1"/>
</dbReference>
<organism evidence="6 7">
    <name type="scientific">Methylomarinum roseum</name>
    <dbReference type="NCBI Taxonomy" id="3067653"/>
    <lineage>
        <taxon>Bacteria</taxon>
        <taxon>Pseudomonadati</taxon>
        <taxon>Pseudomonadota</taxon>
        <taxon>Gammaproteobacteria</taxon>
        <taxon>Methylococcales</taxon>
        <taxon>Methylococcaceae</taxon>
        <taxon>Methylomarinum</taxon>
    </lineage>
</organism>
<sequence>MQKSLIQIFEEHQGKLSDKWSLYLAEYDRLFSDYRNTPIRMLEIGVQNGGSLEVWPQYFNKIEKLVGCDINPDCHHLQFEDPHIAIVIGNANLDETETLILEHSPIYDLIIDDGSHCSSDIVKTFVRYFSHLNDGGLFVVEDLHCSYWQEFEGGLFDPYSSLTFFKRLADVINYEHWGVNRPRKDLLAGFSDQYGVSFDDVPLSHIHSIEFSNSICVIRKSVPALNKLGKRIISGQDALTESAPKELIDYSIKAVLPAQSSNFWSVRSVPPDEELIQRLEELTNLNQILVDRDDQIKKLNHILADRDEQIKKLNHVLTDRDDQIKKLNHVLTDRDDQINKLNKALTDRDSQIVSLNQAVTERNSQITYLLNSNSLRVTKPLRWIRRQIYLCMHVFRLVRQYVNQRGGIINGTTKMFSRAVEVFRCGGLGGFVAQLRAYSHASAQWNLSKSPIIPSVIEKSSQKGQQIISNDSVEDVAPVDYRFWQHFLLKTEVDIIVCVHNALDDAKRCLSSVIRYSPAICRLIIVDDGSRKDTQAYLQSFCNSQNATLLRNDVALGYTFAANQGLRESIGGYAVLLNSDTIVTPGWIEKLVVCAESSSSIGIVGPLSNTASWQSVPEIEDNGDWATNPLPDGISVSQMSGLIAKYSSHVYPRMSFLNGFCLMIRREVIDQIGIFDEVAFGRGYGEENDYCLRARKAGWELALADNAYVFHAQSKSYSHEKRKVLADRANLKLAEKHGHAIINSGVEQCRLDRVLTSNRAHAKIMFEREALIKDARTRWEGRRLLFVLPVMYAGGGANVVITELRAMARMGVDVSFVNLSVHRKTFEQSFPNLDVSIIYVDSPDEITVIASNFDAVIATANHSVQWLQPIVNLPESPVLGYYIQDFEPYFFAEGTTEYQKALESYTLIPGMKLFTKTEWNQREVSSHIGLLPTLVGPSYDVDLFRPWKQDSIQRQCHPIRVVAMVRPSSPRRNPEGTMHLLEMLMSRFADRIEISIFGAEKDGPSMPHCEYSNEITNYGQLRPSQIASLFSGTDIFIDMSHFQAMGLTAMEAMGCGAVAVVPIAGGANSFARHYENALVVNTESVQEVFDTLCELIDDHERLHKLRLEALSQVVQHHPERSAHAILQCLLG</sequence>
<evidence type="ECO:0000259" key="4">
    <source>
        <dbReference type="Pfam" id="PF00534"/>
    </source>
</evidence>
<dbReference type="Pfam" id="PF00534">
    <property type="entry name" value="Glycos_transf_1"/>
    <property type="match status" value="1"/>
</dbReference>
<dbReference type="Gene3D" id="3.90.550.10">
    <property type="entry name" value="Spore Coat Polysaccharide Biosynthesis Protein SpsA, Chain A"/>
    <property type="match status" value="1"/>
</dbReference>
<reference evidence="6 7" key="1">
    <citation type="journal article" date="2024" name="Microbiology">
        <title>Methylomarinum rosea sp. nov., a novel halophilic methanotrophic bacterium from the hypersaline Lake Elton.</title>
        <authorList>
            <person name="Suleimanov R.Z."/>
            <person name="Oshkin I.Y."/>
            <person name="Danilova O.V."/>
            <person name="Suzina N.E."/>
            <person name="Dedysh S.N."/>
        </authorList>
    </citation>
    <scope>NUCLEOTIDE SEQUENCE [LARGE SCALE GENOMIC DNA]</scope>
    <source>
        <strain evidence="6 7">Ch1-1</strain>
    </source>
</reference>
<protein>
    <submittedName>
        <fullName evidence="6">Glycosyltransferase</fullName>
        <ecNumber evidence="6">2.4.-.-</ecNumber>
    </submittedName>
</protein>
<keyword evidence="2 6" id="KW-0328">Glycosyltransferase</keyword>